<dbReference type="EMBL" id="CAJQUM010000001">
    <property type="protein sequence ID" value="CAG4883785.1"/>
    <property type="molecule type" value="Genomic_DNA"/>
</dbReference>
<dbReference type="Proteomes" id="UP000742786">
    <property type="component" value="Unassembled WGS sequence"/>
</dbReference>
<dbReference type="RefSeq" id="WP_220635712.1">
    <property type="nucleotide sequence ID" value="NZ_CAJQUM010000001.1"/>
</dbReference>
<comment type="caution">
    <text evidence="2">The sequence shown here is derived from an EMBL/GenBank/DDBJ whole genome shotgun (WGS) entry which is preliminary data.</text>
</comment>
<dbReference type="PANTHER" id="PTHR43471:SF10">
    <property type="entry name" value="SLL1107 PROTEIN"/>
    <property type="match status" value="1"/>
</dbReference>
<keyword evidence="1" id="KW-0472">Membrane</keyword>
<evidence type="ECO:0008006" key="4">
    <source>
        <dbReference type="Google" id="ProtNLM"/>
    </source>
</evidence>
<evidence type="ECO:0000313" key="2">
    <source>
        <dbReference type="EMBL" id="CAG4883785.1"/>
    </source>
</evidence>
<gene>
    <name evidence="2" type="ORF">GTOL_11668</name>
</gene>
<sequence length="266" mass="29200">MWQFVRSAWYAGLRSRAIQGILVLGVLLMGVAYLSASFSPRQPRTVALDVGLSGLRVSLILLALFWVQELVGREIERRTVLFALTYPVARSRYLLGRYLGVMGLVALATLLLGMLLWVVVLMTGRNYEQAFSVALGLPYWSTVFGLWVDAAVVAAFALWVSTFSTVPMLPLALGLAFAVAGKTLGAVAEYLARGADGDPGLMRFAPIIDAIQWVLPDLSRLDWRPWPMYGLTPDTSAVILGLVMATTYLTLLLVLAVVRFSTREFP</sequence>
<feature type="transmembrane region" description="Helical" evidence="1">
    <location>
        <begin position="139"/>
        <end position="159"/>
    </location>
</feature>
<dbReference type="AlphaFoldDB" id="A0A916J5Y6"/>
<evidence type="ECO:0000256" key="1">
    <source>
        <dbReference type="SAM" id="Phobius"/>
    </source>
</evidence>
<evidence type="ECO:0000313" key="3">
    <source>
        <dbReference type="Proteomes" id="UP000742786"/>
    </source>
</evidence>
<keyword evidence="1" id="KW-0812">Transmembrane</keyword>
<dbReference type="GO" id="GO:0140359">
    <property type="term" value="F:ABC-type transporter activity"/>
    <property type="evidence" value="ECO:0007669"/>
    <property type="project" value="InterPro"/>
</dbReference>
<organism evidence="2 3">
    <name type="scientific">Georgfuchsia toluolica</name>
    <dbReference type="NCBI Taxonomy" id="424218"/>
    <lineage>
        <taxon>Bacteria</taxon>
        <taxon>Pseudomonadati</taxon>
        <taxon>Pseudomonadota</taxon>
        <taxon>Betaproteobacteria</taxon>
        <taxon>Nitrosomonadales</taxon>
        <taxon>Sterolibacteriaceae</taxon>
        <taxon>Georgfuchsia</taxon>
    </lineage>
</organism>
<accession>A0A916J5Y6</accession>
<feature type="transmembrane region" description="Helical" evidence="1">
    <location>
        <begin position="21"/>
        <end position="40"/>
    </location>
</feature>
<keyword evidence="1" id="KW-1133">Transmembrane helix</keyword>
<feature type="transmembrane region" description="Helical" evidence="1">
    <location>
        <begin position="98"/>
        <end position="119"/>
    </location>
</feature>
<proteinExistence type="predicted"/>
<feature type="transmembrane region" description="Helical" evidence="1">
    <location>
        <begin position="46"/>
        <end position="67"/>
    </location>
</feature>
<name>A0A916J5Y6_9PROT</name>
<protein>
    <recommendedName>
        <fullName evidence="4">ABC-2 family transporter protein</fullName>
    </recommendedName>
</protein>
<reference evidence="2" key="1">
    <citation type="submission" date="2021-04" db="EMBL/GenBank/DDBJ databases">
        <authorList>
            <person name="Hornung B."/>
        </authorList>
    </citation>
    <scope>NUCLEOTIDE SEQUENCE</scope>
    <source>
        <strain evidence="2">G5G6</strain>
    </source>
</reference>
<dbReference type="GO" id="GO:0005886">
    <property type="term" value="C:plasma membrane"/>
    <property type="evidence" value="ECO:0007669"/>
    <property type="project" value="UniProtKB-SubCell"/>
</dbReference>
<keyword evidence="3" id="KW-1185">Reference proteome</keyword>
<dbReference type="PANTHER" id="PTHR43471">
    <property type="entry name" value="ABC TRANSPORTER PERMEASE"/>
    <property type="match status" value="1"/>
</dbReference>
<feature type="transmembrane region" description="Helical" evidence="1">
    <location>
        <begin position="171"/>
        <end position="192"/>
    </location>
</feature>
<feature type="transmembrane region" description="Helical" evidence="1">
    <location>
        <begin position="237"/>
        <end position="258"/>
    </location>
</feature>